<feature type="transmembrane region" description="Helical" evidence="9">
    <location>
        <begin position="177"/>
        <end position="200"/>
    </location>
</feature>
<accession>A0AA86IMG8</accession>
<dbReference type="InterPro" id="IPR024791">
    <property type="entry name" value="Cyt_c/ubiquinol_Oxase_su3"/>
</dbReference>
<name>A0AA86IMG8_9UROC</name>
<dbReference type="Pfam" id="PF00510">
    <property type="entry name" value="COX3"/>
    <property type="match status" value="1"/>
</dbReference>
<keyword evidence="8 11" id="KW-0496">Mitochondrion</keyword>
<dbReference type="GO" id="GO:0004129">
    <property type="term" value="F:cytochrome-c oxidase activity"/>
    <property type="evidence" value="ECO:0007669"/>
    <property type="project" value="InterPro"/>
</dbReference>
<keyword evidence="6 9" id="KW-1133">Transmembrane helix</keyword>
<reference evidence="11" key="1">
    <citation type="submission" date="2020-10" db="EMBL/GenBank/DDBJ databases">
        <title>Nuclear ribosomal and mitochondrial DNA copy number and intra-individual variation in the tunicate zooplankton salps.</title>
        <authorList>
            <person name="Goodall-Copestake W.P."/>
        </authorList>
    </citation>
    <scope>NUCLEOTIDE SEQUENCE</scope>
    <source>
        <strain evidence="11">E20_Im1</strain>
        <tissue evidence="11">Muscle</tissue>
    </source>
</reference>
<proteinExistence type="inferred from homology"/>
<keyword evidence="4 8" id="KW-0812">Transmembrane</keyword>
<evidence type="ECO:0000259" key="10">
    <source>
        <dbReference type="PROSITE" id="PS50253"/>
    </source>
</evidence>
<dbReference type="GO" id="GO:0016020">
    <property type="term" value="C:membrane"/>
    <property type="evidence" value="ECO:0007669"/>
    <property type="project" value="UniProtKB-SubCell"/>
</dbReference>
<dbReference type="PROSITE" id="PS50253">
    <property type="entry name" value="COX3"/>
    <property type="match status" value="1"/>
</dbReference>
<keyword evidence="7 9" id="KW-0472">Membrane</keyword>
<sequence>MSLTKFYTNNYNQTTTDQHDWFNRGHFLLVPSHAPFLMSVSLFNLTLGVVMMIKGVGTWLMVVTVPIPFWYCTWMMVRHGSYIGIVSMPTQVRYLTSFYWLIAAESFAFLSLLMSWVLKGTWLVSMGLYKTTPAVDLPSALGLGLMNSALLLSSSVTLTQAHMSVLVGNFPDAKKGLLLTIVLGMIFLGVQWTEFTMSYFCMSDGFWGSMLYACLGFHGLHVLVGVLFLLYALIQMCAGYLASDHHALFNCAAIYWHFVDVVWVFVFLSFYLML</sequence>
<evidence type="ECO:0000256" key="2">
    <source>
        <dbReference type="ARBA" id="ARBA00010581"/>
    </source>
</evidence>
<evidence type="ECO:0000313" key="11">
    <source>
        <dbReference type="EMBL" id="BCM73292.1"/>
    </source>
</evidence>
<dbReference type="PANTHER" id="PTHR11403">
    <property type="entry name" value="CYTOCHROME C OXIDASE SUBUNIT III"/>
    <property type="match status" value="1"/>
</dbReference>
<evidence type="ECO:0000256" key="3">
    <source>
        <dbReference type="ARBA" id="ARBA00015944"/>
    </source>
</evidence>
<keyword evidence="5" id="KW-1278">Translocase</keyword>
<comment type="subcellular location">
    <subcellularLocation>
        <location evidence="1">Membrane</location>
        <topology evidence="1">Multi-pass membrane protein</topology>
    </subcellularLocation>
</comment>
<feature type="transmembrane region" description="Helical" evidence="9">
    <location>
        <begin position="98"/>
        <end position="117"/>
    </location>
</feature>
<dbReference type="InterPro" id="IPR000298">
    <property type="entry name" value="Cyt_c_oxidase-like_su3"/>
</dbReference>
<protein>
    <recommendedName>
        <fullName evidence="3 8">Cytochrome c oxidase subunit 3</fullName>
    </recommendedName>
</protein>
<gene>
    <name evidence="11" type="primary">cox3</name>
</gene>
<dbReference type="GO" id="GO:0005739">
    <property type="term" value="C:mitochondrion"/>
    <property type="evidence" value="ECO:0007669"/>
    <property type="project" value="TreeGrafter"/>
</dbReference>
<feature type="domain" description="Heme-copper oxidase subunit III family profile" evidence="10">
    <location>
        <begin position="22"/>
        <end position="274"/>
    </location>
</feature>
<dbReference type="InterPro" id="IPR035973">
    <property type="entry name" value="Cyt_c_oxidase_su3-like_sf"/>
</dbReference>
<comment type="function">
    <text evidence="8">Component of the cytochrome c oxidase, the last enzyme in the mitochondrial electron transport chain which drives oxidative phosphorylation. The respiratory chain contains 3 multisubunit complexes succinate dehydrogenase (complex II, CII), ubiquinol-cytochrome c oxidoreductase (cytochrome b-c1 complex, complex III, CIII) and cytochrome c oxidase (complex IV, CIV), that cooperate to transfer electrons derived from NADH and succinate to molecular oxygen, creating an electrochemical gradient over the inner membrane that drives transmembrane transport and the ATP synthase. Cytochrome c oxidase is the component of the respiratory chain that catalyzes the reduction of oxygen to water. Electrons originating from reduced cytochrome c in the intermembrane space (IMS) are transferred via the dinuclear copper A center (CU(A)) of subunit 2 and heme A of subunit 1 to the active site in subunit 1, a binuclear center (BNC) formed by heme A3 and copper B (CU(B)). The BNC reduces molecular oxygen to 2 water molecules using 4 electrons from cytochrome c in the IMS and 4 protons from the mitochondrial matrix.</text>
</comment>
<comment type="similarity">
    <text evidence="2 8">Belongs to the cytochrome c oxidase subunit 3 family.</text>
</comment>
<dbReference type="GO" id="GO:0006123">
    <property type="term" value="P:mitochondrial electron transport, cytochrome c to oxygen"/>
    <property type="evidence" value="ECO:0007669"/>
    <property type="project" value="TreeGrafter"/>
</dbReference>
<dbReference type="PANTHER" id="PTHR11403:SF7">
    <property type="entry name" value="CYTOCHROME C OXIDASE SUBUNIT 3"/>
    <property type="match status" value="1"/>
</dbReference>
<evidence type="ECO:0000256" key="1">
    <source>
        <dbReference type="ARBA" id="ARBA00004141"/>
    </source>
</evidence>
<evidence type="ECO:0000256" key="4">
    <source>
        <dbReference type="ARBA" id="ARBA00022692"/>
    </source>
</evidence>
<dbReference type="Gene3D" id="1.20.120.80">
    <property type="entry name" value="Cytochrome c oxidase, subunit III, four-helix bundle"/>
    <property type="match status" value="1"/>
</dbReference>
<evidence type="ECO:0000256" key="8">
    <source>
        <dbReference type="RuleBase" id="RU003375"/>
    </source>
</evidence>
<geneLocation type="mitochondrion" evidence="11"/>
<evidence type="ECO:0000256" key="6">
    <source>
        <dbReference type="ARBA" id="ARBA00022989"/>
    </source>
</evidence>
<dbReference type="InterPro" id="IPR013833">
    <property type="entry name" value="Cyt_c_oxidase_su3_a-hlx"/>
</dbReference>
<dbReference type="AlphaFoldDB" id="A0AA86IMG8"/>
<feature type="transmembrane region" description="Helical" evidence="9">
    <location>
        <begin position="59"/>
        <end position="77"/>
    </location>
</feature>
<feature type="transmembrane region" description="Helical" evidence="9">
    <location>
        <begin position="137"/>
        <end position="156"/>
    </location>
</feature>
<dbReference type="CDD" id="cd01665">
    <property type="entry name" value="Cyt_c_Oxidase_III"/>
    <property type="match status" value="1"/>
</dbReference>
<organism evidence="11">
    <name type="scientific">Ihlea magalhanica</name>
    <dbReference type="NCBI Taxonomy" id="2781116"/>
    <lineage>
        <taxon>Eukaryota</taxon>
        <taxon>Metazoa</taxon>
        <taxon>Chordata</taxon>
        <taxon>Tunicata</taxon>
        <taxon>Thaliacea</taxon>
        <taxon>Salpida</taxon>
        <taxon>Salpidae</taxon>
        <taxon>Ihlea</taxon>
    </lineage>
</organism>
<evidence type="ECO:0000256" key="7">
    <source>
        <dbReference type="ARBA" id="ARBA00023136"/>
    </source>
</evidence>
<dbReference type="InterPro" id="IPR033945">
    <property type="entry name" value="Cyt_c_oxase_su3_dom"/>
</dbReference>
<evidence type="ECO:0000256" key="9">
    <source>
        <dbReference type="SAM" id="Phobius"/>
    </source>
</evidence>
<feature type="transmembrane region" description="Helical" evidence="9">
    <location>
        <begin position="254"/>
        <end position="273"/>
    </location>
</feature>
<dbReference type="SUPFAM" id="SSF81452">
    <property type="entry name" value="Cytochrome c oxidase subunit III-like"/>
    <property type="match status" value="1"/>
</dbReference>
<dbReference type="EMBL" id="LC590029">
    <property type="protein sequence ID" value="BCM73292.1"/>
    <property type="molecule type" value="Genomic_DNA"/>
</dbReference>
<evidence type="ECO:0000256" key="5">
    <source>
        <dbReference type="ARBA" id="ARBA00022967"/>
    </source>
</evidence>